<keyword evidence="5" id="KW-1185">Reference proteome</keyword>
<gene>
    <name evidence="4" type="ORF">FM119_01625</name>
</gene>
<evidence type="ECO:0000256" key="2">
    <source>
        <dbReference type="RuleBase" id="RU003750"/>
    </source>
</evidence>
<dbReference type="Proteomes" id="UP000196778">
    <property type="component" value="Unassembled WGS sequence"/>
</dbReference>
<protein>
    <recommendedName>
        <fullName evidence="6">CDP-alcohol phosphatidyltransferase</fullName>
    </recommendedName>
</protein>
<dbReference type="Pfam" id="PF01066">
    <property type="entry name" value="CDP-OH_P_transf"/>
    <property type="match status" value="1"/>
</dbReference>
<dbReference type="InterPro" id="IPR000462">
    <property type="entry name" value="CDP-OH_P_trans"/>
</dbReference>
<dbReference type="Gene3D" id="1.20.120.1760">
    <property type="match status" value="1"/>
</dbReference>
<keyword evidence="3" id="KW-0812">Transmembrane</keyword>
<feature type="transmembrane region" description="Helical" evidence="3">
    <location>
        <begin position="146"/>
        <end position="168"/>
    </location>
</feature>
<organism evidence="4 5">
    <name type="scientific">Mycetocola reblochoni REB411</name>
    <dbReference type="NCBI Taxonomy" id="1255698"/>
    <lineage>
        <taxon>Bacteria</taxon>
        <taxon>Bacillati</taxon>
        <taxon>Actinomycetota</taxon>
        <taxon>Actinomycetes</taxon>
        <taxon>Micrococcales</taxon>
        <taxon>Microbacteriaceae</taxon>
        <taxon>Mycetocola</taxon>
    </lineage>
</organism>
<dbReference type="GO" id="GO:0008654">
    <property type="term" value="P:phospholipid biosynthetic process"/>
    <property type="evidence" value="ECO:0007669"/>
    <property type="project" value="InterPro"/>
</dbReference>
<feature type="transmembrane region" description="Helical" evidence="3">
    <location>
        <begin position="189"/>
        <end position="211"/>
    </location>
</feature>
<dbReference type="RefSeq" id="WP_087135960.1">
    <property type="nucleotide sequence ID" value="NZ_FUKR01000007.1"/>
</dbReference>
<comment type="similarity">
    <text evidence="2">Belongs to the CDP-alcohol phosphatidyltransferase class-I family.</text>
</comment>
<dbReference type="EMBL" id="FUKR01000007">
    <property type="protein sequence ID" value="SJN18790.1"/>
    <property type="molecule type" value="Genomic_DNA"/>
</dbReference>
<keyword evidence="1 2" id="KW-0808">Transferase</keyword>
<feature type="transmembrane region" description="Helical" evidence="3">
    <location>
        <begin position="58"/>
        <end position="76"/>
    </location>
</feature>
<dbReference type="GO" id="GO:0016780">
    <property type="term" value="F:phosphotransferase activity, for other substituted phosphate groups"/>
    <property type="evidence" value="ECO:0007669"/>
    <property type="project" value="InterPro"/>
</dbReference>
<keyword evidence="3" id="KW-1133">Transmembrane helix</keyword>
<proteinExistence type="inferred from homology"/>
<dbReference type="InterPro" id="IPR043130">
    <property type="entry name" value="CDP-OH_PTrfase_TM_dom"/>
</dbReference>
<evidence type="ECO:0000313" key="5">
    <source>
        <dbReference type="Proteomes" id="UP000196778"/>
    </source>
</evidence>
<evidence type="ECO:0000256" key="3">
    <source>
        <dbReference type="SAM" id="Phobius"/>
    </source>
</evidence>
<dbReference type="OrthoDB" id="7390033at2"/>
<evidence type="ECO:0008006" key="6">
    <source>
        <dbReference type="Google" id="ProtNLM"/>
    </source>
</evidence>
<dbReference type="PROSITE" id="PS00379">
    <property type="entry name" value="CDP_ALCOHOL_P_TRANSF"/>
    <property type="match status" value="1"/>
</dbReference>
<evidence type="ECO:0000313" key="4">
    <source>
        <dbReference type="EMBL" id="SJN18790.1"/>
    </source>
</evidence>
<name>A0A1R4IG40_9MICO</name>
<sequence length="255" mass="26878">MTGTDPSTRRSIAASYRALGSARKGVAAGAPAYSVFVNRPLGRVFAAILHRFGWAPNAVTALSALFTAAGIGLIAAGPLQPWVGPVVWVLLAIGYALDSADGQVARLRGGGSLSGEWLDHVIDATKIPAIHLAVLVYLWRGPVDDAAVLLVPLVYSVVASTTFFAMILNDQLKRSAGVAEAVSASGASTLRSLVLLPTDYGVFCAVFIVLGAPVLFLPVYILFFVVNALFLVLALVRWFRMMGAVDAKRSESNHA</sequence>
<dbReference type="InterPro" id="IPR048254">
    <property type="entry name" value="CDP_ALCOHOL_P_TRANSF_CS"/>
</dbReference>
<reference evidence="5" key="1">
    <citation type="submission" date="2017-02" db="EMBL/GenBank/DDBJ databases">
        <authorList>
            <person name="Dridi B."/>
        </authorList>
    </citation>
    <scope>NUCLEOTIDE SEQUENCE [LARGE SCALE GENOMIC DNA]</scope>
    <source>
        <strain evidence="5">EB411</strain>
    </source>
</reference>
<feature type="transmembrane region" description="Helical" evidence="3">
    <location>
        <begin position="217"/>
        <end position="239"/>
    </location>
</feature>
<dbReference type="GO" id="GO:0016020">
    <property type="term" value="C:membrane"/>
    <property type="evidence" value="ECO:0007669"/>
    <property type="project" value="InterPro"/>
</dbReference>
<keyword evidence="3" id="KW-0472">Membrane</keyword>
<accession>A0A1R4IG40</accession>
<dbReference type="AlphaFoldDB" id="A0A1R4IG40"/>
<evidence type="ECO:0000256" key="1">
    <source>
        <dbReference type="ARBA" id="ARBA00022679"/>
    </source>
</evidence>